<comment type="caution">
    <text evidence="7">The sequence shown here is derived from an EMBL/GenBank/DDBJ whole genome shotgun (WGS) entry which is preliminary data.</text>
</comment>
<dbReference type="PRINTS" id="PR00745">
    <property type="entry name" value="GLHYDRLASE39"/>
</dbReference>
<proteinExistence type="inferred from homology"/>
<name>A0A412IQC2_9BACE</name>
<dbReference type="Proteomes" id="UP000283341">
    <property type="component" value="Unassembled WGS sequence"/>
</dbReference>
<dbReference type="Pfam" id="PF01229">
    <property type="entry name" value="Glyco_hydro_39"/>
    <property type="match status" value="2"/>
</dbReference>
<dbReference type="GO" id="GO:0005975">
    <property type="term" value="P:carbohydrate metabolic process"/>
    <property type="evidence" value="ECO:0007669"/>
    <property type="project" value="InterPro"/>
</dbReference>
<dbReference type="PANTHER" id="PTHR12631:SF10">
    <property type="entry name" value="BETA-XYLOSIDASE-LIKE PROTEIN-RELATED"/>
    <property type="match status" value="1"/>
</dbReference>
<feature type="active site" description="Proton donor" evidence="4">
    <location>
        <position position="178"/>
    </location>
</feature>
<gene>
    <name evidence="7" type="ORF">DWX97_00640</name>
</gene>
<dbReference type="PROSITE" id="PS01027">
    <property type="entry name" value="GLYCOSYL_HYDROL_F39"/>
    <property type="match status" value="1"/>
</dbReference>
<accession>A0A412IQC2</accession>
<evidence type="ECO:0000313" key="7">
    <source>
        <dbReference type="EMBL" id="RGS40279.1"/>
    </source>
</evidence>
<dbReference type="AlphaFoldDB" id="A0A412IQC2"/>
<sequence>MKKYFFIAGLFLSVWGQNAMAQKIDTKGKGEPFLHYWSEGTCAGRANEGLRTSWVEQLKLVKEHCGFKYLRMHGLFDDDMFVYFEKPNGQVVYNWQYIDEVYDRMLAVGVKPFVELSFFPKGIAADNSKMQMWYQNRITFDESRLGKWHDLIKNFTQHVVDRYGIDEVLTWYFEVWNEPNLNMNPKAGFFDGTKSDYFKLYKASAKAVKSVDSRLKVGGPATSNFIADTRFDGEVYDQSKSRFYSQDKINKQQWKGSWIEDFIRYCEKENLPLDFIATHPYPTDYALDPESGRSKDAVRYVYSLRDDINWIRKQLADSKYPQAEIHLTEWSTSPNSRDVMHDILPPAAYILKANLDCIGLTNSLMYWTFTDIFEEKGGGESIFHGGFGMINFQGLVKPSFHAYRMLHQLGDEKLYYADPLFVSRSSETGKITALAFNYPEEYEIAVPSAKNFSNYMDASSKKLNMSLEGLKPGATFIVETLDKNHGNVYDDYVEIGAPHSPTREDIAYLKQKAWETKKETLRVDENGTLTLNCELLPWTCVLIKEL</sequence>
<protein>
    <submittedName>
        <fullName evidence="7">Glycoside hydrolase</fullName>
    </submittedName>
</protein>
<organism evidence="7 8">
    <name type="scientific">Bacteroides cellulosilyticus</name>
    <dbReference type="NCBI Taxonomy" id="246787"/>
    <lineage>
        <taxon>Bacteria</taxon>
        <taxon>Pseudomonadati</taxon>
        <taxon>Bacteroidota</taxon>
        <taxon>Bacteroidia</taxon>
        <taxon>Bacteroidales</taxon>
        <taxon>Bacteroidaceae</taxon>
        <taxon>Bacteroides</taxon>
    </lineage>
</organism>
<keyword evidence="2 7" id="KW-0378">Hydrolase</keyword>
<feature type="chain" id="PRO_5019546415" evidence="5">
    <location>
        <begin position="22"/>
        <end position="546"/>
    </location>
</feature>
<feature type="signal peptide" evidence="5">
    <location>
        <begin position="1"/>
        <end position="21"/>
    </location>
</feature>
<dbReference type="SUPFAM" id="SSF51011">
    <property type="entry name" value="Glycosyl hydrolase domain"/>
    <property type="match status" value="1"/>
</dbReference>
<feature type="domain" description="Glycosyl hydrolases family 39 N-terminal catalytic" evidence="6">
    <location>
        <begin position="257"/>
        <end position="520"/>
    </location>
</feature>
<dbReference type="EMBL" id="QRVJ01000001">
    <property type="protein sequence ID" value="RGS40279.1"/>
    <property type="molecule type" value="Genomic_DNA"/>
</dbReference>
<dbReference type="InterPro" id="IPR051923">
    <property type="entry name" value="Glycosyl_Hydrolase_39"/>
</dbReference>
<evidence type="ECO:0000313" key="8">
    <source>
        <dbReference type="Proteomes" id="UP000283341"/>
    </source>
</evidence>
<evidence type="ECO:0000256" key="1">
    <source>
        <dbReference type="ARBA" id="ARBA00008875"/>
    </source>
</evidence>
<dbReference type="GO" id="GO:0004553">
    <property type="term" value="F:hydrolase activity, hydrolyzing O-glycosyl compounds"/>
    <property type="evidence" value="ECO:0007669"/>
    <property type="project" value="InterPro"/>
</dbReference>
<keyword evidence="3" id="KW-0326">Glycosidase</keyword>
<dbReference type="SUPFAM" id="SSF51445">
    <property type="entry name" value="(Trans)glycosidases"/>
    <property type="match status" value="1"/>
</dbReference>
<dbReference type="InterPro" id="IPR049166">
    <property type="entry name" value="GH39_cat"/>
</dbReference>
<dbReference type="InterPro" id="IPR000514">
    <property type="entry name" value="Glyco_hydro_39"/>
</dbReference>
<dbReference type="PANTHER" id="PTHR12631">
    <property type="entry name" value="ALPHA-L-IDURONIDASE"/>
    <property type="match status" value="1"/>
</dbReference>
<evidence type="ECO:0000256" key="2">
    <source>
        <dbReference type="ARBA" id="ARBA00022801"/>
    </source>
</evidence>
<keyword evidence="5" id="KW-0732">Signal</keyword>
<evidence type="ECO:0000256" key="5">
    <source>
        <dbReference type="SAM" id="SignalP"/>
    </source>
</evidence>
<dbReference type="InterPro" id="IPR017853">
    <property type="entry name" value="GH"/>
</dbReference>
<dbReference type="Gene3D" id="2.60.40.1500">
    <property type="entry name" value="Glycosyl hydrolase domain, family 39"/>
    <property type="match status" value="1"/>
</dbReference>
<dbReference type="Gene3D" id="3.20.20.80">
    <property type="entry name" value="Glycosidases"/>
    <property type="match status" value="1"/>
</dbReference>
<evidence type="ECO:0000256" key="4">
    <source>
        <dbReference type="PIRSR" id="PIRSR600514-1"/>
    </source>
</evidence>
<evidence type="ECO:0000256" key="3">
    <source>
        <dbReference type="ARBA" id="ARBA00023295"/>
    </source>
</evidence>
<evidence type="ECO:0000259" key="6">
    <source>
        <dbReference type="Pfam" id="PF01229"/>
    </source>
</evidence>
<reference evidence="7 8" key="1">
    <citation type="submission" date="2018-08" db="EMBL/GenBank/DDBJ databases">
        <title>A genome reference for cultivated species of the human gut microbiota.</title>
        <authorList>
            <person name="Zou Y."/>
            <person name="Xue W."/>
            <person name="Luo G."/>
        </authorList>
    </citation>
    <scope>NUCLEOTIDE SEQUENCE [LARGE SCALE GENOMIC DNA]</scope>
    <source>
        <strain evidence="7 8">AF22-3AC</strain>
    </source>
</reference>
<comment type="similarity">
    <text evidence="1">Belongs to the glycosyl hydrolase 39 family.</text>
</comment>
<feature type="domain" description="Glycosyl hydrolases family 39 N-terminal catalytic" evidence="6">
    <location>
        <begin position="23"/>
        <end position="223"/>
    </location>
</feature>
<dbReference type="InterPro" id="IPR049165">
    <property type="entry name" value="GH39_as"/>
</dbReference>